<evidence type="ECO:0000313" key="2">
    <source>
        <dbReference type="Proteomes" id="UP000665047"/>
    </source>
</evidence>
<dbReference type="Proteomes" id="UP000665047">
    <property type="component" value="Chromosome"/>
</dbReference>
<dbReference type="RefSeq" id="WP_209028036.1">
    <property type="nucleotide sequence ID" value="NZ_CP072455.1"/>
</dbReference>
<accession>A0ABX7VLX4</accession>
<proteinExistence type="predicted"/>
<dbReference type="EMBL" id="CP072455">
    <property type="protein sequence ID" value="QTL40567.1"/>
    <property type="molecule type" value="Genomic_DNA"/>
</dbReference>
<organism evidence="1 2">
    <name type="scientific">Xenorhabdus budapestensis</name>
    <dbReference type="NCBI Taxonomy" id="290110"/>
    <lineage>
        <taxon>Bacteria</taxon>
        <taxon>Pseudomonadati</taxon>
        <taxon>Pseudomonadota</taxon>
        <taxon>Gammaproteobacteria</taxon>
        <taxon>Enterobacterales</taxon>
        <taxon>Morganellaceae</taxon>
        <taxon>Xenorhabdus</taxon>
    </lineage>
</organism>
<sequence>MGNVAEKAVFFGDESVTNVTKSGITDVALRAAIDDGLLEIRKSTDLDAKTDPGSRAWGAVIRGLRRELLADNNEWSFSFVRGLNLTHNKAKGLNIIVMSGDKYTGLPDRSPKSKNPKGAATGTLVGENYDLFYEQDTVVQISDIDSTINYVLLYFFDFGNKEVRYELSIPIGMTESAGKTRIAAWKERNIFQAIPFIQKVIQVKEEFTEEPHFEVIRK</sequence>
<gene>
    <name evidence="1" type="ORF">HGO23_04030</name>
</gene>
<evidence type="ECO:0000313" key="1">
    <source>
        <dbReference type="EMBL" id="QTL40567.1"/>
    </source>
</evidence>
<keyword evidence="2" id="KW-1185">Reference proteome</keyword>
<reference evidence="1 2" key="1">
    <citation type="submission" date="2021-03" db="EMBL/GenBank/DDBJ databases">
        <title>Complete Genome Sequence Data of Xenorhabdus budapestensis strain C72, a Candidate Biological Control Agent, from China.</title>
        <authorList>
            <person name="LI B."/>
            <person name="WANG S."/>
            <person name="QIU D."/>
        </authorList>
    </citation>
    <scope>NUCLEOTIDE SEQUENCE [LARGE SCALE GENOMIC DNA]</scope>
    <source>
        <strain evidence="1 2">C-7-2</strain>
    </source>
</reference>
<protein>
    <submittedName>
        <fullName evidence="1">Uncharacterized protein</fullName>
    </submittedName>
</protein>
<name>A0ABX7VLX4_XENBU</name>